<evidence type="ECO:0000313" key="2">
    <source>
        <dbReference type="Proteomes" id="UP000615446"/>
    </source>
</evidence>
<gene>
    <name evidence="1" type="ORF">RCL2_002227500</name>
</gene>
<dbReference type="EMBL" id="BLAL01000242">
    <property type="protein sequence ID" value="GES95614.1"/>
    <property type="molecule type" value="Genomic_DNA"/>
</dbReference>
<sequence length="97" mass="11308">MLSDDNTDDLPDEEITILNSAEVTIPDNKNKVEIEVVDLTTVTDHYRKKIDITESIQIKNIVSNIQKLLYNSIFSYWKDIHKIRILVCLLDLCFKKL</sequence>
<dbReference type="OrthoDB" id="2446412at2759"/>
<evidence type="ECO:0000313" key="1">
    <source>
        <dbReference type="EMBL" id="GES95614.1"/>
    </source>
</evidence>
<name>A0A8H3R064_9GLOM</name>
<protein>
    <submittedName>
        <fullName evidence="1">Uncharacterized protein</fullName>
    </submittedName>
</protein>
<dbReference type="AlphaFoldDB" id="A0A8H3R064"/>
<organism evidence="1 2">
    <name type="scientific">Rhizophagus clarus</name>
    <dbReference type="NCBI Taxonomy" id="94130"/>
    <lineage>
        <taxon>Eukaryota</taxon>
        <taxon>Fungi</taxon>
        <taxon>Fungi incertae sedis</taxon>
        <taxon>Mucoromycota</taxon>
        <taxon>Glomeromycotina</taxon>
        <taxon>Glomeromycetes</taxon>
        <taxon>Glomerales</taxon>
        <taxon>Glomeraceae</taxon>
        <taxon>Rhizophagus</taxon>
    </lineage>
</organism>
<accession>A0A8H3R064</accession>
<comment type="caution">
    <text evidence="1">The sequence shown here is derived from an EMBL/GenBank/DDBJ whole genome shotgun (WGS) entry which is preliminary data.</text>
</comment>
<dbReference type="Proteomes" id="UP000615446">
    <property type="component" value="Unassembled WGS sequence"/>
</dbReference>
<reference evidence="1" key="1">
    <citation type="submission" date="2019-10" db="EMBL/GenBank/DDBJ databases">
        <title>Conservation and host-specific expression of non-tandemly repeated heterogenous ribosome RNA gene in arbuscular mycorrhizal fungi.</title>
        <authorList>
            <person name="Maeda T."/>
            <person name="Kobayashi Y."/>
            <person name="Nakagawa T."/>
            <person name="Ezawa T."/>
            <person name="Yamaguchi K."/>
            <person name="Bino T."/>
            <person name="Nishimoto Y."/>
            <person name="Shigenobu S."/>
            <person name="Kawaguchi M."/>
        </authorList>
    </citation>
    <scope>NUCLEOTIDE SEQUENCE</scope>
    <source>
        <strain evidence="1">HR1</strain>
    </source>
</reference>
<proteinExistence type="predicted"/>